<sequence length="726" mass="78494">MSRPLTLHVSALNDAEFTTYTSSLHDIIDYDPKQASAAPDYDRLTVGVREARAWLRGRYPTIAPNTMDTILRLFSPDLGPADVITGGQFFAAMRLVSHVLGGKEVDPGFVFLQAHPDELGSRAPSPLGKRPRVSPPLHAQPTPDPPSPDYNPFFTANPPNHHPAPPAVSPASAPATTRPAPPSIPPKPNNPFLNRRGSQDVPPQSAPASTPVFPGSRPPVSASQDGKIPPLPPRKPPVLPPPRHASIGAMHAQPAREVPPPVPALPARTVSTSNPNVLIQQSLQATRIAQSLKKAEQRLEQERVMEVLKSSSSGAVNTTTRRVRSRSPVKESYGPGPGSASTSSQSVASAASSAERPMSLHRRVPSLPPRRNLSPPASTTGTARSFEQVATASLSPFKRGVFPPDPPPPVPPPRRFASQSNSPSRTPPRPLADLPPEPPPMHPDRKATGSLTDPERPVSNSTPRVVRSKSMHQPSPPPVPPPPRRKRPESVQLTPTSQPGESPFGNPSIPASSASTPSNLMLSRHMSLSTTRERERQRERERGREWEGRERSRESARTDGGAIGNLQRTLTSLQLRAQPAFDAARFKAEGAFSRRGFVQHGAHGPRWMRGEGEARLMDDVDDADADADTEAGGARDAACANGVLRGAGPLRQEPGKWGEEITEDDSSLDHDPGEDSELEKERVEERARRWREGGVDVAVVDDGRRMVLQRDDLKWPTAVGDGWRPL</sequence>
<feature type="compositionally biased region" description="Pro residues" evidence="1">
    <location>
        <begin position="179"/>
        <end position="189"/>
    </location>
</feature>
<evidence type="ECO:0000256" key="1">
    <source>
        <dbReference type="SAM" id="MobiDB-lite"/>
    </source>
</evidence>
<accession>A0A1M2V5I0</accession>
<feature type="compositionally biased region" description="Basic and acidic residues" evidence="1">
    <location>
        <begin position="531"/>
        <end position="557"/>
    </location>
</feature>
<organism evidence="2 3">
    <name type="scientific">Trametes pubescens</name>
    <name type="common">White-rot fungus</name>
    <dbReference type="NCBI Taxonomy" id="154538"/>
    <lineage>
        <taxon>Eukaryota</taxon>
        <taxon>Fungi</taxon>
        <taxon>Dikarya</taxon>
        <taxon>Basidiomycota</taxon>
        <taxon>Agaricomycotina</taxon>
        <taxon>Agaricomycetes</taxon>
        <taxon>Polyporales</taxon>
        <taxon>Polyporaceae</taxon>
        <taxon>Trametes</taxon>
    </lineage>
</organism>
<feature type="compositionally biased region" description="Low complexity" evidence="1">
    <location>
        <begin position="507"/>
        <end position="518"/>
    </location>
</feature>
<dbReference type="OMA" id="KWPAGEG"/>
<keyword evidence="3" id="KW-1185">Reference proteome</keyword>
<dbReference type="EMBL" id="MNAD01001649">
    <property type="protein sequence ID" value="OJT02787.1"/>
    <property type="molecule type" value="Genomic_DNA"/>
</dbReference>
<feature type="compositionally biased region" description="Pro residues" evidence="1">
    <location>
        <begin position="425"/>
        <end position="441"/>
    </location>
</feature>
<feature type="compositionally biased region" description="Pro residues" evidence="1">
    <location>
        <begin position="229"/>
        <end position="243"/>
    </location>
</feature>
<evidence type="ECO:0000313" key="2">
    <source>
        <dbReference type="EMBL" id="OJT02787.1"/>
    </source>
</evidence>
<proteinExistence type="predicted"/>
<feature type="compositionally biased region" description="Low complexity" evidence="1">
    <location>
        <begin position="169"/>
        <end position="178"/>
    </location>
</feature>
<feature type="compositionally biased region" description="Polar residues" evidence="1">
    <location>
        <begin position="377"/>
        <end position="394"/>
    </location>
</feature>
<reference evidence="2 3" key="1">
    <citation type="submission" date="2016-10" db="EMBL/GenBank/DDBJ databases">
        <title>Genome sequence of the basidiomycete white-rot fungus Trametes pubescens.</title>
        <authorList>
            <person name="Makela M.R."/>
            <person name="Granchi Z."/>
            <person name="Peng M."/>
            <person name="De Vries R.P."/>
            <person name="Grigoriev I."/>
            <person name="Riley R."/>
            <person name="Hilden K."/>
        </authorList>
    </citation>
    <scope>NUCLEOTIDE SEQUENCE [LARGE SCALE GENOMIC DNA]</scope>
    <source>
        <strain evidence="2 3">FBCC735</strain>
    </source>
</reference>
<comment type="caution">
    <text evidence="2">The sequence shown here is derived from an EMBL/GenBank/DDBJ whole genome shotgun (WGS) entry which is preliminary data.</text>
</comment>
<evidence type="ECO:0000313" key="3">
    <source>
        <dbReference type="Proteomes" id="UP000184267"/>
    </source>
</evidence>
<dbReference type="STRING" id="154538.A0A1M2V5I0"/>
<feature type="compositionally biased region" description="Polar residues" evidence="1">
    <location>
        <begin position="491"/>
        <end position="500"/>
    </location>
</feature>
<name>A0A1M2V5I0_TRAPU</name>
<dbReference type="Proteomes" id="UP000184267">
    <property type="component" value="Unassembled WGS sequence"/>
</dbReference>
<feature type="compositionally biased region" description="Low complexity" evidence="1">
    <location>
        <begin position="339"/>
        <end position="354"/>
    </location>
</feature>
<gene>
    <name evidence="2" type="ORF">TRAPUB_6643</name>
</gene>
<feature type="region of interest" description="Disordered" evidence="1">
    <location>
        <begin position="120"/>
        <end position="269"/>
    </location>
</feature>
<dbReference type="AlphaFoldDB" id="A0A1M2V5I0"/>
<feature type="compositionally biased region" description="Low complexity" evidence="1">
    <location>
        <begin position="150"/>
        <end position="159"/>
    </location>
</feature>
<feature type="region of interest" description="Disordered" evidence="1">
    <location>
        <begin position="306"/>
        <end position="565"/>
    </location>
</feature>
<protein>
    <submittedName>
        <fullName evidence="2">Uncharacterized protein</fullName>
    </submittedName>
</protein>
<dbReference type="OrthoDB" id="2553626at2759"/>
<feature type="region of interest" description="Disordered" evidence="1">
    <location>
        <begin position="645"/>
        <end position="694"/>
    </location>
</feature>
<feature type="compositionally biased region" description="Basic and acidic residues" evidence="1">
    <location>
        <begin position="667"/>
        <end position="694"/>
    </location>
</feature>
<dbReference type="PRINTS" id="PR01217">
    <property type="entry name" value="PRICHEXTENSN"/>
</dbReference>
<feature type="compositionally biased region" description="Pro residues" evidence="1">
    <location>
        <begin position="403"/>
        <end position="414"/>
    </location>
</feature>